<evidence type="ECO:0000256" key="1">
    <source>
        <dbReference type="SAM" id="MobiDB-lite"/>
    </source>
</evidence>
<keyword evidence="2" id="KW-1133">Transmembrane helix</keyword>
<reference evidence="4" key="1">
    <citation type="submission" date="2021-03" db="EMBL/GenBank/DDBJ databases">
        <title>Whole genome sequence of Streptomyces bomunensis MMS17-BM035.</title>
        <authorList>
            <person name="Lee J.H."/>
        </authorList>
    </citation>
    <scope>NUCLEOTIDE SEQUENCE</scope>
    <source>
        <strain evidence="4">MMS17-BM035</strain>
    </source>
</reference>
<evidence type="ECO:0000259" key="3">
    <source>
        <dbReference type="Pfam" id="PF19803"/>
    </source>
</evidence>
<organism evidence="4 5">
    <name type="scientific">Streptomyces montanisoli</name>
    <dbReference type="NCBI Taxonomy" id="2798581"/>
    <lineage>
        <taxon>Bacteria</taxon>
        <taxon>Bacillati</taxon>
        <taxon>Actinomycetota</taxon>
        <taxon>Actinomycetes</taxon>
        <taxon>Kitasatosporales</taxon>
        <taxon>Streptomycetaceae</taxon>
        <taxon>Streptomyces</taxon>
    </lineage>
</organism>
<protein>
    <recommendedName>
        <fullName evidence="3">DUF6286 domain-containing protein</fullName>
    </recommendedName>
</protein>
<feature type="transmembrane region" description="Helical" evidence="2">
    <location>
        <begin position="42"/>
        <end position="60"/>
    </location>
</feature>
<evidence type="ECO:0000313" key="5">
    <source>
        <dbReference type="Proteomes" id="UP000670475"/>
    </source>
</evidence>
<keyword evidence="5" id="KW-1185">Reference proteome</keyword>
<proteinExistence type="predicted"/>
<feature type="transmembrane region" description="Helical" evidence="2">
    <location>
        <begin position="90"/>
        <end position="111"/>
    </location>
</feature>
<dbReference type="RefSeq" id="WP_209340569.1">
    <property type="nucleotide sequence ID" value="NZ_JAGIQL010000052.1"/>
</dbReference>
<dbReference type="Pfam" id="PF19803">
    <property type="entry name" value="DUF6286"/>
    <property type="match status" value="1"/>
</dbReference>
<comment type="caution">
    <text evidence="4">The sequence shown here is derived from an EMBL/GenBank/DDBJ whole genome shotgun (WGS) entry which is preliminary data.</text>
</comment>
<keyword evidence="2" id="KW-0812">Transmembrane</keyword>
<sequence>MSGEHPTETLPTVPGGHREDGGAHQGAYEHRRAGRFWSSRRVPAAIVAAVVLGVSGLFLYDVVSVRAGGAEMYWRRWLTRALEGQHLDGVWVMAGSAAAMAVGLWLIWLAATPGLRAVLPMRRHVPGVRAGLDRDAAALVLRDRAMEVSGVQSVRVRTKRHKVKARARSHFRPLDDVRSDLRAALADGVRDLGVAKAPSVAVRVRRPKKKD</sequence>
<dbReference type="AlphaFoldDB" id="A0A940MF24"/>
<feature type="region of interest" description="Disordered" evidence="1">
    <location>
        <begin position="1"/>
        <end position="25"/>
    </location>
</feature>
<evidence type="ECO:0000313" key="4">
    <source>
        <dbReference type="EMBL" id="MBP0458825.1"/>
    </source>
</evidence>
<gene>
    <name evidence="4" type="ORF">JFN87_15155</name>
</gene>
<dbReference type="InterPro" id="IPR046253">
    <property type="entry name" value="DUF6286"/>
</dbReference>
<feature type="domain" description="DUF6286" evidence="3">
    <location>
        <begin position="101"/>
        <end position="205"/>
    </location>
</feature>
<keyword evidence="2" id="KW-0472">Membrane</keyword>
<evidence type="ECO:0000256" key="2">
    <source>
        <dbReference type="SAM" id="Phobius"/>
    </source>
</evidence>
<accession>A0A940MF24</accession>
<dbReference type="Proteomes" id="UP000670475">
    <property type="component" value="Unassembled WGS sequence"/>
</dbReference>
<dbReference type="EMBL" id="JAGIQL010000052">
    <property type="protein sequence ID" value="MBP0458825.1"/>
    <property type="molecule type" value="Genomic_DNA"/>
</dbReference>
<feature type="compositionally biased region" description="Basic and acidic residues" evidence="1">
    <location>
        <begin position="16"/>
        <end position="25"/>
    </location>
</feature>
<name>A0A940MF24_9ACTN</name>